<accession>A0A7J7LGR5</accession>
<sequence>MGVVRGILPSLICWEIWKARCKFRYDKTDIRHDLLIREITSCVQECLRNVILNVDINFSDTISIQLLQQHTVKVLVRKSIVVRWCKPPVGFFKLNTDGSTADNLCGASGIGRNSRGVMVFAFSATLGYGDVRSLCHWFENYESAVLRDLPGYPYELITISCFILSFSRIIVMTCDTYNLSSYMTDEEISKGILFPSISSIRHITMEVGAIAVVRESVVEELAEGHCDIGTKELMQMPEEETKEYVVRSILYLLYHPLVHEK</sequence>
<protein>
    <submittedName>
        <fullName evidence="1">Uncharacterized protein</fullName>
    </submittedName>
</protein>
<keyword evidence="2" id="KW-1185">Reference proteome</keyword>
<dbReference type="InterPro" id="IPR052929">
    <property type="entry name" value="RNase_H-like_EbsB-rel"/>
</dbReference>
<comment type="caution">
    <text evidence="1">The sequence shown here is derived from an EMBL/GenBank/DDBJ whole genome shotgun (WGS) entry which is preliminary data.</text>
</comment>
<evidence type="ECO:0000313" key="1">
    <source>
        <dbReference type="EMBL" id="KAF6141813.1"/>
    </source>
</evidence>
<dbReference type="AlphaFoldDB" id="A0A7J7LGR5"/>
<dbReference type="PANTHER" id="PTHR47074:SF68">
    <property type="entry name" value="RNASE H TYPE-1 DOMAIN-CONTAINING PROTEIN"/>
    <property type="match status" value="1"/>
</dbReference>
<evidence type="ECO:0000313" key="2">
    <source>
        <dbReference type="Proteomes" id="UP000541444"/>
    </source>
</evidence>
<gene>
    <name evidence="1" type="ORF">GIB67_031880</name>
</gene>
<proteinExistence type="predicted"/>
<dbReference type="Proteomes" id="UP000541444">
    <property type="component" value="Unassembled WGS sequence"/>
</dbReference>
<dbReference type="EMBL" id="JACGCM010002297">
    <property type="protein sequence ID" value="KAF6141813.1"/>
    <property type="molecule type" value="Genomic_DNA"/>
</dbReference>
<name>A0A7J7LGR5_9MAGN</name>
<dbReference type="Gene3D" id="3.40.50.720">
    <property type="entry name" value="NAD(P)-binding Rossmann-like Domain"/>
    <property type="match status" value="1"/>
</dbReference>
<dbReference type="PANTHER" id="PTHR47074">
    <property type="entry name" value="BNAC02G40300D PROTEIN"/>
    <property type="match status" value="1"/>
</dbReference>
<organism evidence="1 2">
    <name type="scientific">Kingdonia uniflora</name>
    <dbReference type="NCBI Taxonomy" id="39325"/>
    <lineage>
        <taxon>Eukaryota</taxon>
        <taxon>Viridiplantae</taxon>
        <taxon>Streptophyta</taxon>
        <taxon>Embryophyta</taxon>
        <taxon>Tracheophyta</taxon>
        <taxon>Spermatophyta</taxon>
        <taxon>Magnoliopsida</taxon>
        <taxon>Ranunculales</taxon>
        <taxon>Circaeasteraceae</taxon>
        <taxon>Kingdonia</taxon>
    </lineage>
</organism>
<reference evidence="1 2" key="1">
    <citation type="journal article" date="2020" name="IScience">
        <title>Genome Sequencing of the Endangered Kingdonia uniflora (Circaeasteraceae, Ranunculales) Reveals Potential Mechanisms of Evolutionary Specialization.</title>
        <authorList>
            <person name="Sun Y."/>
            <person name="Deng T."/>
            <person name="Zhang A."/>
            <person name="Moore M.J."/>
            <person name="Landis J.B."/>
            <person name="Lin N."/>
            <person name="Zhang H."/>
            <person name="Zhang X."/>
            <person name="Huang J."/>
            <person name="Zhang X."/>
            <person name="Sun H."/>
            <person name="Wang H."/>
        </authorList>
    </citation>
    <scope>NUCLEOTIDE SEQUENCE [LARGE SCALE GENOMIC DNA]</scope>
    <source>
        <strain evidence="1">TB1705</strain>
        <tissue evidence="1">Leaf</tissue>
    </source>
</reference>
<dbReference type="OrthoDB" id="1938131at2759"/>